<dbReference type="Proteomes" id="UP000501891">
    <property type="component" value="Chromosome"/>
</dbReference>
<reference evidence="2" key="1">
    <citation type="submission" date="2020-04" db="EMBL/GenBank/DDBJ databases">
        <title>A desert anoxygenic phototrophic bacterium fixes CO2 using RubisCO under aerobic conditions.</title>
        <authorList>
            <person name="Tang K."/>
        </authorList>
    </citation>
    <scope>NUCLEOTIDE SEQUENCE [LARGE SCALE GENOMIC DNA]</scope>
    <source>
        <strain evidence="2">MIMtkB3</strain>
    </source>
</reference>
<evidence type="ECO:0000313" key="2">
    <source>
        <dbReference type="EMBL" id="QJE74501.1"/>
    </source>
</evidence>
<organism evidence="2 3">
    <name type="scientific">Aerophototrophica crusticola</name>
    <dbReference type="NCBI Taxonomy" id="1709002"/>
    <lineage>
        <taxon>Bacteria</taxon>
        <taxon>Pseudomonadati</taxon>
        <taxon>Pseudomonadota</taxon>
        <taxon>Alphaproteobacteria</taxon>
        <taxon>Rhodospirillales</taxon>
        <taxon>Rhodospirillaceae</taxon>
        <taxon>Aerophototrophica</taxon>
    </lineage>
</organism>
<keyword evidence="3" id="KW-1185">Reference proteome</keyword>
<dbReference type="Gene3D" id="2.40.10.220">
    <property type="entry name" value="predicted glycosyltransferase like domains"/>
    <property type="match status" value="1"/>
</dbReference>
<gene>
    <name evidence="2" type="ORF">HHL28_16795</name>
</gene>
<evidence type="ECO:0000313" key="3">
    <source>
        <dbReference type="Proteomes" id="UP000501891"/>
    </source>
</evidence>
<name>A0A858RAY0_9PROT</name>
<accession>A0A858RAY0</accession>
<dbReference type="Pfam" id="PF07238">
    <property type="entry name" value="PilZ"/>
    <property type="match status" value="1"/>
</dbReference>
<feature type="domain" description="PilZ" evidence="1">
    <location>
        <begin position="24"/>
        <end position="100"/>
    </location>
</feature>
<dbReference type="KEGG" id="acru:HHL28_16795"/>
<dbReference type="InterPro" id="IPR009875">
    <property type="entry name" value="PilZ_domain"/>
</dbReference>
<protein>
    <submittedName>
        <fullName evidence="2">PilZ domain-containing protein</fullName>
    </submittedName>
</protein>
<dbReference type="AlphaFoldDB" id="A0A858RAY0"/>
<evidence type="ECO:0000259" key="1">
    <source>
        <dbReference type="Pfam" id="PF07238"/>
    </source>
</evidence>
<sequence>MLGIERRGAPRWQPQSGLVQVGGVLLKVADVSATGLRIQGYRGSLSPQDRFALTLYLADATGRLELEAEAIVGWRSGDKLGAAFYGLSREDRVRLEAFLAAVDGT</sequence>
<dbReference type="SUPFAM" id="SSF141371">
    <property type="entry name" value="PilZ domain-like"/>
    <property type="match status" value="1"/>
</dbReference>
<dbReference type="EMBL" id="CP051775">
    <property type="protein sequence ID" value="QJE74501.1"/>
    <property type="molecule type" value="Genomic_DNA"/>
</dbReference>
<proteinExistence type="predicted"/>
<dbReference type="GO" id="GO:0035438">
    <property type="term" value="F:cyclic-di-GMP binding"/>
    <property type="evidence" value="ECO:0007669"/>
    <property type="project" value="InterPro"/>
</dbReference>